<reference evidence="2 3" key="1">
    <citation type="journal article" date="2019" name="Commun. Biol.">
        <title>The bagworm genome reveals a unique fibroin gene that provides high tensile strength.</title>
        <authorList>
            <person name="Kono N."/>
            <person name="Nakamura H."/>
            <person name="Ohtoshi R."/>
            <person name="Tomita M."/>
            <person name="Numata K."/>
            <person name="Arakawa K."/>
        </authorList>
    </citation>
    <scope>NUCLEOTIDE SEQUENCE [LARGE SCALE GENOMIC DNA]</scope>
</reference>
<feature type="compositionally biased region" description="Basic and acidic residues" evidence="1">
    <location>
        <begin position="43"/>
        <end position="72"/>
    </location>
</feature>
<feature type="region of interest" description="Disordered" evidence="1">
    <location>
        <begin position="101"/>
        <end position="161"/>
    </location>
</feature>
<gene>
    <name evidence="2" type="ORF">EVAR_35200_1</name>
</gene>
<feature type="region of interest" description="Disordered" evidence="1">
    <location>
        <begin position="1"/>
        <end position="82"/>
    </location>
</feature>
<feature type="compositionally biased region" description="Basic residues" evidence="1">
    <location>
        <begin position="120"/>
        <end position="140"/>
    </location>
</feature>
<keyword evidence="3" id="KW-1185">Reference proteome</keyword>
<name>A0A4C1VEF4_EUMVA</name>
<feature type="compositionally biased region" description="Low complexity" evidence="1">
    <location>
        <begin position="1"/>
        <end position="12"/>
    </location>
</feature>
<sequence>MRTALIRGRAAAAPPPRTPQLDAIPASPLNDKPPYCASPLPHATREREPGYLDTDDHSLETRVLRAVDDPRPPRRARPRPRRTHCVQEFFVLQRDNRGFWRTHVPEPSKHTSERGSANTVRRRQRSVFSRKPRHRCRRGHASSSAVAFAVTDASRRRAGDI</sequence>
<dbReference type="AlphaFoldDB" id="A0A4C1VEF4"/>
<accession>A0A4C1VEF4</accession>
<dbReference type="EMBL" id="BGZK01000321">
    <property type="protein sequence ID" value="GBP36617.1"/>
    <property type="molecule type" value="Genomic_DNA"/>
</dbReference>
<comment type="caution">
    <text evidence="2">The sequence shown here is derived from an EMBL/GenBank/DDBJ whole genome shotgun (WGS) entry which is preliminary data.</text>
</comment>
<evidence type="ECO:0000256" key="1">
    <source>
        <dbReference type="SAM" id="MobiDB-lite"/>
    </source>
</evidence>
<feature type="compositionally biased region" description="Basic and acidic residues" evidence="1">
    <location>
        <begin position="101"/>
        <end position="113"/>
    </location>
</feature>
<protein>
    <submittedName>
        <fullName evidence="2">Uncharacterized protein</fullName>
    </submittedName>
</protein>
<dbReference type="Proteomes" id="UP000299102">
    <property type="component" value="Unassembled WGS sequence"/>
</dbReference>
<evidence type="ECO:0000313" key="3">
    <source>
        <dbReference type="Proteomes" id="UP000299102"/>
    </source>
</evidence>
<feature type="compositionally biased region" description="Basic residues" evidence="1">
    <location>
        <begin position="73"/>
        <end position="82"/>
    </location>
</feature>
<evidence type="ECO:0000313" key="2">
    <source>
        <dbReference type="EMBL" id="GBP36617.1"/>
    </source>
</evidence>
<proteinExistence type="predicted"/>
<organism evidence="2 3">
    <name type="scientific">Eumeta variegata</name>
    <name type="common">Bagworm moth</name>
    <name type="synonym">Eumeta japonica</name>
    <dbReference type="NCBI Taxonomy" id="151549"/>
    <lineage>
        <taxon>Eukaryota</taxon>
        <taxon>Metazoa</taxon>
        <taxon>Ecdysozoa</taxon>
        <taxon>Arthropoda</taxon>
        <taxon>Hexapoda</taxon>
        <taxon>Insecta</taxon>
        <taxon>Pterygota</taxon>
        <taxon>Neoptera</taxon>
        <taxon>Endopterygota</taxon>
        <taxon>Lepidoptera</taxon>
        <taxon>Glossata</taxon>
        <taxon>Ditrysia</taxon>
        <taxon>Tineoidea</taxon>
        <taxon>Psychidae</taxon>
        <taxon>Oiketicinae</taxon>
        <taxon>Eumeta</taxon>
    </lineage>
</organism>